<reference evidence="1" key="1">
    <citation type="submission" date="2014-09" db="EMBL/GenBank/DDBJ databases">
        <authorList>
            <person name="Magalhaes I.L.F."/>
            <person name="Oliveira U."/>
            <person name="Santos F.R."/>
            <person name="Vidigal T.H.D.A."/>
            <person name="Brescovit A.D."/>
            <person name="Santos A.J."/>
        </authorList>
    </citation>
    <scope>NUCLEOTIDE SEQUENCE</scope>
    <source>
        <tissue evidence="1">Shoot tissue taken approximately 20 cm above the soil surface</tissue>
    </source>
</reference>
<protein>
    <submittedName>
        <fullName evidence="1">Uncharacterized protein</fullName>
    </submittedName>
</protein>
<accession>A0A0A8ZGP5</accession>
<organism evidence="1">
    <name type="scientific">Arundo donax</name>
    <name type="common">Giant reed</name>
    <name type="synonym">Donax arundinaceus</name>
    <dbReference type="NCBI Taxonomy" id="35708"/>
    <lineage>
        <taxon>Eukaryota</taxon>
        <taxon>Viridiplantae</taxon>
        <taxon>Streptophyta</taxon>
        <taxon>Embryophyta</taxon>
        <taxon>Tracheophyta</taxon>
        <taxon>Spermatophyta</taxon>
        <taxon>Magnoliopsida</taxon>
        <taxon>Liliopsida</taxon>
        <taxon>Poales</taxon>
        <taxon>Poaceae</taxon>
        <taxon>PACMAD clade</taxon>
        <taxon>Arundinoideae</taxon>
        <taxon>Arundineae</taxon>
        <taxon>Arundo</taxon>
    </lineage>
</organism>
<sequence>MDGRTCLQGCFCLTTGSALK</sequence>
<proteinExistence type="predicted"/>
<evidence type="ECO:0000313" key="1">
    <source>
        <dbReference type="EMBL" id="JAD37981.1"/>
    </source>
</evidence>
<name>A0A0A8ZGP5_ARUDO</name>
<reference evidence="1" key="2">
    <citation type="journal article" date="2015" name="Data Brief">
        <title>Shoot transcriptome of the giant reed, Arundo donax.</title>
        <authorList>
            <person name="Barrero R.A."/>
            <person name="Guerrero F.D."/>
            <person name="Moolhuijzen P."/>
            <person name="Goolsby J.A."/>
            <person name="Tidwell J."/>
            <person name="Bellgard S.E."/>
            <person name="Bellgard M.I."/>
        </authorList>
    </citation>
    <scope>NUCLEOTIDE SEQUENCE</scope>
    <source>
        <tissue evidence="1">Shoot tissue taken approximately 20 cm above the soil surface</tissue>
    </source>
</reference>
<dbReference type="AlphaFoldDB" id="A0A0A8ZGP5"/>
<dbReference type="EMBL" id="GBRH01259914">
    <property type="protein sequence ID" value="JAD37981.1"/>
    <property type="molecule type" value="Transcribed_RNA"/>
</dbReference>